<evidence type="ECO:0000313" key="3">
    <source>
        <dbReference type="Proteomes" id="UP000016505"/>
    </source>
</evidence>
<dbReference type="AlphaFoldDB" id="A0A290S212"/>
<name>A0A290S212_9GAMM</name>
<dbReference type="Proteomes" id="UP000016505">
    <property type="component" value="Chromosome I"/>
</dbReference>
<protein>
    <recommendedName>
        <fullName evidence="4">Holin</fullName>
    </recommendedName>
</protein>
<sequence length="108" mass="12441">MSWIDIVEFIKQWGQLLMLSFLAAAIQMYLSRKVFTFFHYFMSVLIAVFAAYLAAMFCEWRQFDESLKTGVIGVTAYAAPHILEGINKFIETFNKDPKGFIKLIRGGK</sequence>
<reference evidence="2 3" key="1">
    <citation type="journal article" date="2012" name="J. Bacteriol.">
        <title>Genome sequences of type strains of seven species of the marine bacterium Pseudoalteromonas.</title>
        <authorList>
            <person name="Xie B.B."/>
            <person name="Shu Y.L."/>
            <person name="Qin Q.L."/>
            <person name="Rong J.C."/>
            <person name="Zhang X.Y."/>
            <person name="Chen X.L."/>
            <person name="Shi M."/>
            <person name="He H.L."/>
            <person name="Zhou B.C."/>
            <person name="Zhang Y.Z."/>
        </authorList>
    </citation>
    <scope>NUCLEOTIDE SEQUENCE [LARGE SCALE GENOMIC DNA]</scope>
    <source>
        <strain evidence="2 3">A 37-1-2</strain>
    </source>
</reference>
<dbReference type="Pfam" id="PF16083">
    <property type="entry name" value="Phage_holin_3_3"/>
    <property type="match status" value="1"/>
</dbReference>
<dbReference type="InterPro" id="IPR032126">
    <property type="entry name" value="LydA_holin"/>
</dbReference>
<dbReference type="KEGG" id="part:PARC_a1546"/>
<dbReference type="RefSeq" id="WP_010553462.1">
    <property type="nucleotide sequence ID" value="NZ_CP011025.1"/>
</dbReference>
<evidence type="ECO:0000313" key="2">
    <source>
        <dbReference type="EMBL" id="ATC86153.1"/>
    </source>
</evidence>
<organism evidence="2 3">
    <name type="scientific">Pseudoalteromonas arctica A 37-1-2</name>
    <dbReference type="NCBI Taxonomy" id="1117313"/>
    <lineage>
        <taxon>Bacteria</taxon>
        <taxon>Pseudomonadati</taxon>
        <taxon>Pseudomonadota</taxon>
        <taxon>Gammaproteobacteria</taxon>
        <taxon>Alteromonadales</taxon>
        <taxon>Pseudoalteromonadaceae</taxon>
        <taxon>Pseudoalteromonas</taxon>
    </lineage>
</organism>
<evidence type="ECO:0000256" key="1">
    <source>
        <dbReference type="SAM" id="Phobius"/>
    </source>
</evidence>
<keyword evidence="1" id="KW-0472">Membrane</keyword>
<gene>
    <name evidence="2" type="ORF">PARC_a1546</name>
</gene>
<keyword evidence="1" id="KW-1133">Transmembrane helix</keyword>
<feature type="transmembrane region" description="Helical" evidence="1">
    <location>
        <begin position="37"/>
        <end position="58"/>
    </location>
</feature>
<accession>A0A290S212</accession>
<feature type="transmembrane region" description="Helical" evidence="1">
    <location>
        <begin position="12"/>
        <end position="31"/>
    </location>
</feature>
<dbReference type="OrthoDB" id="6400118at2"/>
<evidence type="ECO:0008006" key="4">
    <source>
        <dbReference type="Google" id="ProtNLM"/>
    </source>
</evidence>
<proteinExistence type="predicted"/>
<keyword evidence="1" id="KW-0812">Transmembrane</keyword>
<dbReference type="EMBL" id="CP011025">
    <property type="protein sequence ID" value="ATC86153.1"/>
    <property type="molecule type" value="Genomic_DNA"/>
</dbReference>